<evidence type="ECO:0000313" key="3">
    <source>
        <dbReference type="Proteomes" id="UP001570417"/>
    </source>
</evidence>
<dbReference type="InterPro" id="IPR038727">
    <property type="entry name" value="NadR/Ttd14_AAA_dom"/>
</dbReference>
<dbReference type="Pfam" id="PF13521">
    <property type="entry name" value="AAA_28"/>
    <property type="match status" value="1"/>
</dbReference>
<proteinExistence type="predicted"/>
<dbReference type="InterPro" id="IPR027417">
    <property type="entry name" value="P-loop_NTPase"/>
</dbReference>
<dbReference type="EMBL" id="JBFRUW010000022">
    <property type="protein sequence ID" value="MFA0568188.1"/>
    <property type="molecule type" value="Genomic_DNA"/>
</dbReference>
<name>A0ABV4NA99_9VIBR</name>
<dbReference type="SUPFAM" id="SSF52540">
    <property type="entry name" value="P-loop containing nucleoside triphosphate hydrolases"/>
    <property type="match status" value="1"/>
</dbReference>
<sequence>MLPIIITGGPGAGKTTLINAFSSAGYTTYPEVSRILIEEQSQLDNGILPWANMKAFAELCFISMRQQKRQSGRVDTVFLDRAIPDIFGYLKQQNLTIPASYIEECQGYHSQVFFCRPEVSVYVQDDVRPYPFDGALEIHQALIEAYQEVGFEVVDVPWGNVAERVSFVEQYLNLQTEKV</sequence>
<evidence type="ECO:0000313" key="2">
    <source>
        <dbReference type="EMBL" id="MFA0568188.1"/>
    </source>
</evidence>
<reference evidence="2 3" key="1">
    <citation type="journal article" date="2024" name="ISME J.">
        <title>Tailless and filamentous prophages are predominant in marine Vibrio.</title>
        <authorList>
            <person name="Steensen K."/>
            <person name="Seneca J."/>
            <person name="Bartlau N."/>
            <person name="Yu X.A."/>
            <person name="Hussain F.A."/>
            <person name="Polz M.F."/>
        </authorList>
    </citation>
    <scope>NUCLEOTIDE SEQUENCE [LARGE SCALE GENOMIC DNA]</scope>
    <source>
        <strain evidence="2 3">10N.222.51.A1</strain>
    </source>
</reference>
<keyword evidence="3" id="KW-1185">Reference proteome</keyword>
<comment type="caution">
    <text evidence="2">The sequence shown here is derived from an EMBL/GenBank/DDBJ whole genome shotgun (WGS) entry which is preliminary data.</text>
</comment>
<dbReference type="RefSeq" id="WP_372265657.1">
    <property type="nucleotide sequence ID" value="NZ_JBFRUW010000022.1"/>
</dbReference>
<dbReference type="Proteomes" id="UP001570417">
    <property type="component" value="Unassembled WGS sequence"/>
</dbReference>
<accession>A0ABV4NA99</accession>
<protein>
    <submittedName>
        <fullName evidence="2">AAA family ATPase</fullName>
    </submittedName>
</protein>
<gene>
    <name evidence="2" type="ORF">AB4566_07860</name>
</gene>
<organism evidence="2 3">
    <name type="scientific">Vibrio gallaecicus</name>
    <dbReference type="NCBI Taxonomy" id="552386"/>
    <lineage>
        <taxon>Bacteria</taxon>
        <taxon>Pseudomonadati</taxon>
        <taxon>Pseudomonadota</taxon>
        <taxon>Gammaproteobacteria</taxon>
        <taxon>Vibrionales</taxon>
        <taxon>Vibrionaceae</taxon>
        <taxon>Vibrio</taxon>
    </lineage>
</organism>
<feature type="domain" description="NadR/Ttd14 AAA" evidence="1">
    <location>
        <begin position="4"/>
        <end position="164"/>
    </location>
</feature>
<dbReference type="Gene3D" id="3.40.50.300">
    <property type="entry name" value="P-loop containing nucleotide triphosphate hydrolases"/>
    <property type="match status" value="1"/>
</dbReference>
<evidence type="ECO:0000259" key="1">
    <source>
        <dbReference type="Pfam" id="PF13521"/>
    </source>
</evidence>